<evidence type="ECO:0000256" key="3">
    <source>
        <dbReference type="ARBA" id="ARBA00022898"/>
    </source>
</evidence>
<comment type="pathway">
    <text evidence="4 6">Cofactor biosynthesis; NAD(+) biosynthesis; quinolinate from L-kynurenine: step 2/3.</text>
</comment>
<protein>
    <recommendedName>
        <fullName evidence="4 5">Kynureninase</fullName>
        <ecNumber evidence="4 5">3.7.1.3</ecNumber>
    </recommendedName>
    <alternativeName>
        <fullName evidence="4">L-kynurenine hydrolase</fullName>
    </alternativeName>
</protein>
<dbReference type="Gene3D" id="3.90.1150.10">
    <property type="entry name" value="Aspartate Aminotransferase, domain 1"/>
    <property type="match status" value="1"/>
</dbReference>
<keyword evidence="2 4" id="KW-0378">Hydrolase</keyword>
<organism evidence="7 8">
    <name type="scientific">Ectobacillus ponti</name>
    <dbReference type="NCBI Taxonomy" id="2961894"/>
    <lineage>
        <taxon>Bacteria</taxon>
        <taxon>Bacillati</taxon>
        <taxon>Bacillota</taxon>
        <taxon>Bacilli</taxon>
        <taxon>Bacillales</taxon>
        <taxon>Bacillaceae</taxon>
        <taxon>Ectobacillus</taxon>
    </lineage>
</organism>
<dbReference type="InterPro" id="IPR015421">
    <property type="entry name" value="PyrdxlP-dep_Trfase_major"/>
</dbReference>
<dbReference type="EC" id="3.7.1.3" evidence="4 5"/>
<comment type="catalytic activity">
    <reaction evidence="4 6">
        <text>L-kynurenine + H2O = anthranilate + L-alanine + H(+)</text>
        <dbReference type="Rhea" id="RHEA:16813"/>
        <dbReference type="ChEBI" id="CHEBI:15377"/>
        <dbReference type="ChEBI" id="CHEBI:15378"/>
        <dbReference type="ChEBI" id="CHEBI:16567"/>
        <dbReference type="ChEBI" id="CHEBI:57959"/>
        <dbReference type="ChEBI" id="CHEBI:57972"/>
        <dbReference type="EC" id="3.7.1.3"/>
    </reaction>
</comment>
<proteinExistence type="inferred from homology"/>
<dbReference type="HAMAP" id="MF_01970">
    <property type="entry name" value="Kynureninase"/>
    <property type="match status" value="1"/>
</dbReference>
<feature type="binding site" evidence="4">
    <location>
        <position position="100"/>
    </location>
    <ligand>
        <name>pyridoxal 5'-phosphate</name>
        <dbReference type="ChEBI" id="CHEBI:597326"/>
    </ligand>
</feature>
<accession>A0AA41XCC4</accession>
<feature type="binding site" evidence="4">
    <location>
        <position position="211"/>
    </location>
    <ligand>
        <name>pyridoxal 5'-phosphate</name>
        <dbReference type="ChEBI" id="CHEBI:597326"/>
    </ligand>
</feature>
<dbReference type="GO" id="GO:0030429">
    <property type="term" value="F:kynureninase activity"/>
    <property type="evidence" value="ECO:0007669"/>
    <property type="project" value="UniProtKB-UniRule"/>
</dbReference>
<feature type="binding site" evidence="4">
    <location>
        <position position="233"/>
    </location>
    <ligand>
        <name>pyridoxal 5'-phosphate</name>
        <dbReference type="ChEBI" id="CHEBI:597326"/>
    </ligand>
</feature>
<dbReference type="PANTHER" id="PTHR14084">
    <property type="entry name" value="KYNURENINASE"/>
    <property type="match status" value="1"/>
</dbReference>
<gene>
    <name evidence="4 7" type="primary">kynU</name>
    <name evidence="7" type="ORF">NK662_19615</name>
</gene>
<comment type="pathway">
    <text evidence="4 6">Amino-acid degradation; L-kynurenine degradation; L-alanine and anthranilate from L-kynurenine: step 1/1.</text>
</comment>
<comment type="subunit">
    <text evidence="4 6">Homodimer.</text>
</comment>
<dbReference type="GO" id="GO:0030170">
    <property type="term" value="F:pyridoxal phosphate binding"/>
    <property type="evidence" value="ECO:0007669"/>
    <property type="project" value="UniProtKB-UniRule"/>
</dbReference>
<evidence type="ECO:0000256" key="4">
    <source>
        <dbReference type="HAMAP-Rule" id="MF_01970"/>
    </source>
</evidence>
<dbReference type="RefSeq" id="WP_254760655.1">
    <property type="nucleotide sequence ID" value="NZ_JANCLT010000014.1"/>
</dbReference>
<keyword evidence="1 4" id="KW-0662">Pyridine nucleotide biosynthesis</keyword>
<comment type="function">
    <text evidence="4 6">Catalyzes the cleavage of L-kynurenine (L-Kyn) and L-3-hydroxykynurenine (L-3OHKyn) into anthranilic acid (AA) and 3-hydroxyanthranilic acid (3-OHAA), respectively.</text>
</comment>
<comment type="cofactor">
    <cofactor evidence="4 6">
        <name>pyridoxal 5'-phosphate</name>
        <dbReference type="ChEBI" id="CHEBI:597326"/>
    </cofactor>
</comment>
<dbReference type="GO" id="GO:0043420">
    <property type="term" value="P:anthranilate metabolic process"/>
    <property type="evidence" value="ECO:0007669"/>
    <property type="project" value="TreeGrafter"/>
</dbReference>
<comment type="similarity">
    <text evidence="4 6">Belongs to the kynureninase family.</text>
</comment>
<feature type="modified residue" description="N6-(pyridoxal phosphate)lysine" evidence="4">
    <location>
        <position position="234"/>
    </location>
</feature>
<sequence length="423" mass="47084">MQTTKEYAQLLDSQDPLASFRQEFYIQPGVVYMDGNSLGLLSKRAEQALLDMLESWKQLGIDGWLDGKHPWFYVSEQIGALLAPLAGAAPEEVIAAGSTTVNLHQLAATFYEPQETRTKILASSLDFPTDIYALQSQLRLKGYNPDEHLLLIESRDGRTIWEEDIIAAMNEEVALAILPCILYRSGQVLDMQRLTAAAHERGILIGFDACHSIGAIPHRFSEWGTDFAFWCNYKYINGGPGSTAGLYVNRRHFGRLPGLTGWFGSDKEKQFNMEHTFSKAEGAGAYQLGTPHILSSAPLLGSLELFREAGMDRVRQKSLLLTSYMLQLIRSELHSYGFTVGTPEEEERRGGHVALEHPEAARICKALKQAGVVPDYRAPDIIRLAPAALYTSFADVWAAVAALKEIMEKKQYEAFPNERNVVA</sequence>
<dbReference type="NCBIfam" id="TIGR01814">
    <property type="entry name" value="kynureninase"/>
    <property type="match status" value="1"/>
</dbReference>
<dbReference type="GO" id="GO:0019441">
    <property type="term" value="P:L-tryptophan catabolic process to kynurenine"/>
    <property type="evidence" value="ECO:0007669"/>
    <property type="project" value="TreeGrafter"/>
</dbReference>
<evidence type="ECO:0000256" key="5">
    <source>
        <dbReference type="NCBIfam" id="TIGR01814"/>
    </source>
</evidence>
<keyword evidence="8" id="KW-1185">Reference proteome</keyword>
<evidence type="ECO:0000256" key="2">
    <source>
        <dbReference type="ARBA" id="ARBA00022801"/>
    </source>
</evidence>
<dbReference type="InterPro" id="IPR010111">
    <property type="entry name" value="Kynureninase"/>
</dbReference>
<reference evidence="7" key="1">
    <citation type="submission" date="2022-07" db="EMBL/GenBank/DDBJ databases">
        <authorList>
            <person name="Li W.-J."/>
            <person name="Deng Q.-Q."/>
        </authorList>
    </citation>
    <scope>NUCLEOTIDE SEQUENCE</scope>
    <source>
        <strain evidence="7">SYSU M60031</strain>
    </source>
</reference>
<name>A0AA41XCC4_9BACI</name>
<dbReference type="GO" id="GO:0019805">
    <property type="term" value="P:quinolinate biosynthetic process"/>
    <property type="evidence" value="ECO:0007669"/>
    <property type="project" value="UniProtKB-UniRule"/>
</dbReference>
<feature type="binding site" evidence="4">
    <location>
        <position position="290"/>
    </location>
    <ligand>
        <name>pyridoxal 5'-phosphate</name>
        <dbReference type="ChEBI" id="CHEBI:597326"/>
    </ligand>
</feature>
<dbReference type="InterPro" id="IPR015422">
    <property type="entry name" value="PyrdxlP-dep_Trfase_small"/>
</dbReference>
<keyword evidence="3 4" id="KW-0663">Pyridoxal phosphate</keyword>
<comment type="caution">
    <text evidence="7">The sequence shown here is derived from an EMBL/GenBank/DDBJ whole genome shotgun (WGS) entry which is preliminary data.</text>
</comment>
<dbReference type="PIRSF" id="PIRSF038800">
    <property type="entry name" value="KYNU"/>
    <property type="match status" value="1"/>
</dbReference>
<dbReference type="GO" id="GO:0009435">
    <property type="term" value="P:NAD+ biosynthetic process"/>
    <property type="evidence" value="ECO:0007669"/>
    <property type="project" value="UniProtKB-UniRule"/>
</dbReference>
<dbReference type="Gene3D" id="3.40.640.10">
    <property type="entry name" value="Type I PLP-dependent aspartate aminotransferase-like (Major domain)"/>
    <property type="match status" value="1"/>
</dbReference>
<evidence type="ECO:0000313" key="7">
    <source>
        <dbReference type="EMBL" id="MCP8970729.1"/>
    </source>
</evidence>
<dbReference type="GO" id="GO:0097053">
    <property type="term" value="P:L-kynurenine catabolic process"/>
    <property type="evidence" value="ECO:0007669"/>
    <property type="project" value="UniProtKB-UniRule"/>
</dbReference>
<evidence type="ECO:0000313" key="8">
    <source>
        <dbReference type="Proteomes" id="UP001156102"/>
    </source>
</evidence>
<dbReference type="Proteomes" id="UP001156102">
    <property type="component" value="Unassembled WGS sequence"/>
</dbReference>
<evidence type="ECO:0000256" key="1">
    <source>
        <dbReference type="ARBA" id="ARBA00022642"/>
    </source>
</evidence>
<evidence type="ECO:0000256" key="6">
    <source>
        <dbReference type="PIRNR" id="PIRNR038800"/>
    </source>
</evidence>
<comment type="catalytic activity">
    <reaction evidence="6">
        <text>3-hydroxy-L-kynurenine + H2O = 3-hydroxyanthranilate + L-alanine + H(+)</text>
        <dbReference type="Rhea" id="RHEA:25143"/>
        <dbReference type="ChEBI" id="CHEBI:15377"/>
        <dbReference type="ChEBI" id="CHEBI:15378"/>
        <dbReference type="ChEBI" id="CHEBI:36559"/>
        <dbReference type="ChEBI" id="CHEBI:57972"/>
        <dbReference type="ChEBI" id="CHEBI:58125"/>
        <dbReference type="EC" id="3.7.1.3"/>
    </reaction>
</comment>
<dbReference type="AlphaFoldDB" id="A0AA41XCC4"/>
<dbReference type="InterPro" id="IPR015424">
    <property type="entry name" value="PyrdxlP-dep_Trfase"/>
</dbReference>
<feature type="binding site" evidence="4">
    <location>
        <position position="262"/>
    </location>
    <ligand>
        <name>pyridoxal 5'-phosphate</name>
        <dbReference type="ChEBI" id="CHEBI:597326"/>
    </ligand>
</feature>
<dbReference type="PANTHER" id="PTHR14084:SF0">
    <property type="entry name" value="KYNURENINASE"/>
    <property type="match status" value="1"/>
</dbReference>
<dbReference type="Pfam" id="PF22580">
    <property type="entry name" value="KYNU_C"/>
    <property type="match status" value="1"/>
</dbReference>
<dbReference type="SUPFAM" id="SSF53383">
    <property type="entry name" value="PLP-dependent transferases"/>
    <property type="match status" value="1"/>
</dbReference>
<dbReference type="GO" id="GO:0005737">
    <property type="term" value="C:cytoplasm"/>
    <property type="evidence" value="ECO:0007669"/>
    <property type="project" value="UniProtKB-UniRule"/>
</dbReference>
<comment type="caution">
    <text evidence="4">Lacks conserved residue(s) required for the propagation of feature annotation.</text>
</comment>
<feature type="binding site" evidence="4">
    <location>
        <position position="99"/>
    </location>
    <ligand>
        <name>pyridoxal 5'-phosphate</name>
        <dbReference type="ChEBI" id="CHEBI:597326"/>
    </ligand>
</feature>
<feature type="binding site" evidence="4">
    <location>
        <position position="208"/>
    </location>
    <ligand>
        <name>pyridoxal 5'-phosphate</name>
        <dbReference type="ChEBI" id="CHEBI:597326"/>
    </ligand>
</feature>
<feature type="binding site" evidence="4">
    <location>
        <begin position="127"/>
        <end position="130"/>
    </location>
    <ligand>
        <name>pyridoxal 5'-phosphate</name>
        <dbReference type="ChEBI" id="CHEBI:597326"/>
    </ligand>
</feature>
<dbReference type="EMBL" id="JANCLT010000014">
    <property type="protein sequence ID" value="MCP8970729.1"/>
    <property type="molecule type" value="Genomic_DNA"/>
</dbReference>